<name>W7IVL9_9PSEU</name>
<reference evidence="2 3" key="1">
    <citation type="journal article" date="2014" name="Genome Announc.">
        <title>Draft Genome Sequence of the Antitrypanosomally Active Sponge-Associated Bacterium Actinokineospora sp. Strain EG49.</title>
        <authorList>
            <person name="Harjes J."/>
            <person name="Ryu T."/>
            <person name="Abdelmohsen U.R."/>
            <person name="Moitinho-Silva L."/>
            <person name="Horn H."/>
            <person name="Ravasi T."/>
            <person name="Hentschel U."/>
        </authorList>
    </citation>
    <scope>NUCLEOTIDE SEQUENCE [LARGE SCALE GENOMIC DNA]</scope>
    <source>
        <strain evidence="2 3">EG49</strain>
    </source>
</reference>
<comment type="caution">
    <text evidence="2">The sequence shown here is derived from an EMBL/GenBank/DDBJ whole genome shotgun (WGS) entry which is preliminary data.</text>
</comment>
<dbReference type="Proteomes" id="UP000019277">
    <property type="component" value="Unassembled WGS sequence"/>
</dbReference>
<feature type="compositionally biased region" description="Low complexity" evidence="1">
    <location>
        <begin position="19"/>
        <end position="29"/>
    </location>
</feature>
<keyword evidence="3" id="KW-1185">Reference proteome</keyword>
<dbReference type="AlphaFoldDB" id="W7IVL9"/>
<gene>
    <name evidence="2" type="ORF">UO65_4238</name>
</gene>
<evidence type="ECO:0000256" key="1">
    <source>
        <dbReference type="SAM" id="MobiDB-lite"/>
    </source>
</evidence>
<evidence type="ECO:0000313" key="2">
    <source>
        <dbReference type="EMBL" id="EWC60471.1"/>
    </source>
</evidence>
<dbReference type="STRING" id="909613.UO65_4238"/>
<organism evidence="2 3">
    <name type="scientific">Actinokineospora spheciospongiae</name>
    <dbReference type="NCBI Taxonomy" id="909613"/>
    <lineage>
        <taxon>Bacteria</taxon>
        <taxon>Bacillati</taxon>
        <taxon>Actinomycetota</taxon>
        <taxon>Actinomycetes</taxon>
        <taxon>Pseudonocardiales</taxon>
        <taxon>Pseudonocardiaceae</taxon>
        <taxon>Actinokineospora</taxon>
    </lineage>
</organism>
<feature type="region of interest" description="Disordered" evidence="1">
    <location>
        <begin position="1"/>
        <end position="95"/>
    </location>
</feature>
<dbReference type="EMBL" id="AYXG01000158">
    <property type="protein sequence ID" value="EWC60471.1"/>
    <property type="molecule type" value="Genomic_DNA"/>
</dbReference>
<accession>W7IVL9</accession>
<evidence type="ECO:0000313" key="3">
    <source>
        <dbReference type="Proteomes" id="UP000019277"/>
    </source>
</evidence>
<protein>
    <submittedName>
        <fullName evidence="2">Uncharacterized protein</fullName>
    </submittedName>
</protein>
<sequence>MGRASASAPTWFGPPRAGSTRPTWSWWPTPAAPGEPRRGEAATGAAWPGAGPGRVVGLRGRTGVAWGCRPGPRGNRPRDTRDDITGLGGCRPWTR</sequence>
<feature type="compositionally biased region" description="Low complexity" evidence="1">
    <location>
        <begin position="41"/>
        <end position="74"/>
    </location>
</feature>
<proteinExistence type="predicted"/>